<dbReference type="SUPFAM" id="SSF54593">
    <property type="entry name" value="Glyoxalase/Bleomycin resistance protein/Dihydroxybiphenyl dioxygenase"/>
    <property type="match status" value="1"/>
</dbReference>
<dbReference type="NCBIfam" id="TIGR01720">
    <property type="entry name" value="NRPS-para261"/>
    <property type="match status" value="1"/>
</dbReference>
<dbReference type="Gene3D" id="3.30.559.30">
    <property type="entry name" value="Nonribosomal peptide synthetase, condensation domain"/>
    <property type="match status" value="3"/>
</dbReference>
<evidence type="ECO:0000259" key="6">
    <source>
        <dbReference type="PROSITE" id="PS51819"/>
    </source>
</evidence>
<evidence type="ECO:0000313" key="8">
    <source>
        <dbReference type="Proteomes" id="UP001597425"/>
    </source>
</evidence>
<keyword evidence="8" id="KW-1185">Reference proteome</keyword>
<dbReference type="NCBIfam" id="TIGR01733">
    <property type="entry name" value="AA-adenyl-dom"/>
    <property type="match status" value="1"/>
</dbReference>
<comment type="caution">
    <text evidence="7">The sequence shown here is derived from an EMBL/GenBank/DDBJ whole genome shotgun (WGS) entry which is preliminary data.</text>
</comment>
<dbReference type="Pfam" id="PF00668">
    <property type="entry name" value="Condensation"/>
    <property type="match status" value="3"/>
</dbReference>
<dbReference type="SMART" id="SM00823">
    <property type="entry name" value="PKS_PP"/>
    <property type="match status" value="2"/>
</dbReference>
<dbReference type="InterPro" id="IPR036412">
    <property type="entry name" value="HAD-like_sf"/>
</dbReference>
<keyword evidence="2" id="KW-0596">Phosphopantetheine</keyword>
<feature type="domain" description="Carrier" evidence="5">
    <location>
        <begin position="2631"/>
        <end position="2706"/>
    </location>
</feature>
<dbReference type="InterPro" id="IPR023213">
    <property type="entry name" value="CAT-like_dom_sf"/>
</dbReference>
<dbReference type="InterPro" id="IPR036514">
    <property type="entry name" value="SGNH_hydro_sf"/>
</dbReference>
<dbReference type="InterPro" id="IPR010060">
    <property type="entry name" value="NRPS_synth"/>
</dbReference>
<dbReference type="Gene3D" id="3.10.180.10">
    <property type="entry name" value="2,3-Dihydroxybiphenyl 1,2-Dioxygenase, domain 1"/>
    <property type="match status" value="1"/>
</dbReference>
<dbReference type="InterPro" id="IPR006162">
    <property type="entry name" value="Ppantetheine_attach_site"/>
</dbReference>
<dbReference type="SUPFAM" id="SSF52777">
    <property type="entry name" value="CoA-dependent acyltransferases"/>
    <property type="match status" value="6"/>
</dbReference>
<dbReference type="Pfam" id="PF13669">
    <property type="entry name" value="Glyoxalase_4"/>
    <property type="match status" value="1"/>
</dbReference>
<dbReference type="InterPro" id="IPR036736">
    <property type="entry name" value="ACP-like_sf"/>
</dbReference>
<gene>
    <name evidence="7" type="ORF">ACFSKX_13740</name>
</gene>
<dbReference type="Pfam" id="PF00550">
    <property type="entry name" value="PP-binding"/>
    <property type="match status" value="2"/>
</dbReference>
<dbReference type="SUPFAM" id="SSF56801">
    <property type="entry name" value="Acetyl-CoA synthetase-like"/>
    <property type="match status" value="1"/>
</dbReference>
<evidence type="ECO:0000256" key="3">
    <source>
        <dbReference type="ARBA" id="ARBA00022553"/>
    </source>
</evidence>
<comment type="cofactor">
    <cofactor evidence="1">
        <name>pantetheine 4'-phosphate</name>
        <dbReference type="ChEBI" id="CHEBI:47942"/>
    </cofactor>
</comment>
<dbReference type="Gene3D" id="3.40.50.1110">
    <property type="entry name" value="SGNH hydrolase"/>
    <property type="match status" value="1"/>
</dbReference>
<dbReference type="Pfam" id="PF13193">
    <property type="entry name" value="AMP-binding_C"/>
    <property type="match status" value="1"/>
</dbReference>
<dbReference type="Gene3D" id="3.40.50.1000">
    <property type="entry name" value="HAD superfamily/HAD-like"/>
    <property type="match status" value="1"/>
</dbReference>
<dbReference type="Gene3D" id="1.10.1200.10">
    <property type="entry name" value="ACP-like"/>
    <property type="match status" value="1"/>
</dbReference>
<evidence type="ECO:0000313" key="7">
    <source>
        <dbReference type="EMBL" id="MFD2311484.1"/>
    </source>
</evidence>
<dbReference type="InterPro" id="IPR010071">
    <property type="entry name" value="AA_adenyl_dom"/>
</dbReference>
<dbReference type="Gene3D" id="3.40.50.980">
    <property type="match status" value="2"/>
</dbReference>
<dbReference type="InterPro" id="IPR009081">
    <property type="entry name" value="PP-bd_ACP"/>
</dbReference>
<sequence>MHELLRTSFPRSAGMPEPLQLVGKAVGRLRFDSCDAPTASLAVDDLECLYKAPVPKTHSPDTGLEVVGLRARDGTGLLLLSADAMLADGPGLLRLAAALCDRAATVPEPLQYIDVAAGYKEIAEGVFAREGSDFWTRRLAELPPSPRLAYARAGSDGWRRDAVEADLDIATASSLSGMGEDAEPLLLAAWALLLRRATRAEGALALSVANDARRDAELADTIGPLTRYLPLVVNTDPRQPIASLVSEVRSQLASVREWEDYLPVDALGQDGAPGYLAYGFALTTVPEGVPEVLRYSAQDEPCQVRLTVLVQGPIWRLSLGFDAEGFPEASMSALLTQYQELLKATLAAPQAVLGELSHLGEAERSRLTGVAEPAPEPVQTVPQMFAEAVRRRGDHPALSGEAGEWTYEALDAASNRLAHRLLAEGVGPESRVAVCLDRTPGWILALLATLKAGGVYVPIDPEFHPERIRFMLADADCAVWLSDTDHAPRLGQADTRLLLLDDLDALLSEYPQTAPGVEVDPRQLAYLIYTSGSTGQPKGVGVPHSAVQAYVEGVLPRLRLAEDAELLSLATIGADLGHTALFGALCSGRCLRLMDADAALDTNRLAALLAARPVDCLKIVPTHLQALLSVDAPERLLPRQCLVVGGEALEAGLVERVRRLAPDCRIVNHYGPTETTVGIATHAVEEKDGAVPPIGRVLPGSRGRVLDAAWDLAGTGIPGELAIGGAALARGYWRRPDLTAERFLPDPLSREAGSRVYRTGDLADSRDGVLHFHGRIDHQVKIRGYRVELGEIEAVLCEHPAVDAACVAAQPGEQLAGYVVGQGELDFEALKDWLRARLPEYMVPSRWREMRQLPLNRNGKVDRQALPEIAADLDRRTAYVAPRNELERQLADLWQAVLGVERVGVEDNFFELGGDSIIAIQIAARVNRTGFALQPKRIFQAQTIAAIAEGLERTRQDDAPAHGRESGRMALLPSQSRFFELHPDGLDHFNQAVYMKSNTALHWPALRAALQAVYSRHHALNSHFVRDTAGNWWQDIDAEPSPPLPLLVDLSALPASRRKMAKEEAAAAAQASLRVEEGLLSRLLVFREDEVEGPARLLWLFHHLVVDGVSWRILLEDINIAYAQVAEGQSPVLGGSSSPLLHWSQAMARHAEAAVAQGEVEWWESAVGPRPADAGQYASGAVATTAVELDSSTTATLLRKLPRAFNTEINHALLTALALAFQRWNGTEQLLVELEGHGREAIDASLDTTATVGWFTARYPIRLPAATAFEPGRLLAAVKDALMAVPERGLGYGALRYCSADDGVRERMRSLAEAEVSFNYMGQFGRGGEGDDLAFDVVPTKVGHLHGAGVRRAQPLAISGTVADACLALEITHDEAYCSRAEADRLGELIREALRELAEFAGRDGQPGCTPSDYPGCELDQDELQRILALHGGRDRVESIYPVSPLQHGMLFETMLHPGTGVNMLQLDLAVTGSLDAAAMRLAWNDVAARHPILRTVFHSLDSEHPRQIVLSDAALDWDEQDLSALDSDEQTRRGDGIMEEDRTAAVDMGKQVMSRVRLLRLGEGHYRMLWTRHHALVDGWSSAIVLRELMESYAQRSMGEVPGLPAARSYGDYVGWMRRRQQTDDAEGYWRNHLSGFSQPTRAGAQTDWHRSLSRDTAVEHQVPVPVSLVDALRDFARREQLTVGCVYQAAWGLVLAAREGRDDIVYGTVVSGRPAELDGVETIVGPLINTLPLRLRPPRGGASAEWLRSIQTQLLEHDANSHLPLPQIQKQSGVADGEPLFASLLVVQNFITDTQRRDIEQDRKRLGVHLEPAPTAYKISYPLTLFVALGGEDSLRLCYDPGQFTREAIAEIASEMIDALARLVDGEVPVAPAPATATGPQSMDFHHIGVACADMDSGIAYVRSQFQIQEISETVYDPLQDATLCLIAIQGGTRIELVSGAQVAGLLARGITLYHTCYEVDDLAAAMEGALASGGTLVAEPKPAVLFDNRRVAFVQTPLGLVEFLERQASVTGAAVSAPTADTVDTSASMRQLVVAGTFTIDPMREALAHFAQWSGLPARVELAPYAQLFQQLVDAESPMRRNEYGANLMVVRLEDWLGDSPTAEPDAATLEGNVAQFCDALTAAAAGSAVPYLLLIAPVSPRVLAYPDLNSVYRHWEQRLIQLAAQLPAVHLVEGRKVIESFNLAEGWFDEDSEQLAHLPYSADAMTGLAVGAVRAWHSVERAPAKVVVVDCDQTLWGGVCAEVGAEGVVLSRARLELQDLLVKLCEAGLLICLCSRNVESDVMAVFEGRSDMRLKREHLTSWRVNWQPKPDNLRDMAAEFGLGLDSFVFIDDDPVQCAQMRSACPSVLTLELPEDEGAIMPLLRQVWALDVRPSSEESRRRGEMYRQNRERTMAASAAPSLADFIDSLQLDIDIDDIGEREVARVAELTLRTNQFNLSGQRRTEAELDSQLRLGELGGFCVRLRDRFGDYGLIGAVLYRRNAEVLETDTFLLSCRALGRGVEHAMIRELGRRAAALHSSSIALPLVASERNAPVRNFLASVFGEFGDGARDTRYLVPATAAADLVWDIEEAPEQTPEPAVSTASSAEDRVQVPYEAIARALTDIGGVTTELQLAALPEGRKLRPYEPPSNPVERKLCALYGELLGIGRVGIKDHFFELGGHSILATRLVAACQREFGVELPLVRIFEVPVVEEFAGVLQALQWARTSAEEAEDALGEAMEEGAV</sequence>
<proteinExistence type="predicted"/>
<name>A0ABW5EDP9_9GAMM</name>
<dbReference type="InterPro" id="IPR029068">
    <property type="entry name" value="Glyas_Bleomycin-R_OHBP_Dase"/>
</dbReference>
<dbReference type="InterPro" id="IPR010033">
    <property type="entry name" value="HAD_SF_ppase_IIIC"/>
</dbReference>
<dbReference type="InterPro" id="IPR001242">
    <property type="entry name" value="Condensation_dom"/>
</dbReference>
<feature type="domain" description="VOC" evidence="6">
    <location>
        <begin position="1886"/>
        <end position="2009"/>
    </location>
</feature>
<feature type="domain" description="Carrier" evidence="5">
    <location>
        <begin position="881"/>
        <end position="955"/>
    </location>
</feature>
<dbReference type="CDD" id="cd05930">
    <property type="entry name" value="A_NRPS"/>
    <property type="match status" value="1"/>
</dbReference>
<dbReference type="Gene3D" id="3.40.50.1820">
    <property type="entry name" value="alpha/beta hydrolase"/>
    <property type="match status" value="1"/>
</dbReference>
<dbReference type="NCBIfam" id="TIGR01686">
    <property type="entry name" value="FkbH"/>
    <property type="match status" value="1"/>
</dbReference>
<dbReference type="PROSITE" id="PS50075">
    <property type="entry name" value="CARRIER"/>
    <property type="match status" value="2"/>
</dbReference>
<dbReference type="PROSITE" id="PS51819">
    <property type="entry name" value="VOC"/>
    <property type="match status" value="1"/>
</dbReference>
<dbReference type="InterPro" id="IPR025110">
    <property type="entry name" value="AMP-bd_C"/>
</dbReference>
<dbReference type="Gene3D" id="3.30.300.30">
    <property type="match status" value="1"/>
</dbReference>
<dbReference type="SUPFAM" id="SSF47336">
    <property type="entry name" value="ACP-like"/>
    <property type="match status" value="2"/>
</dbReference>
<evidence type="ECO:0000256" key="4">
    <source>
        <dbReference type="ARBA" id="ARBA00022737"/>
    </source>
</evidence>
<dbReference type="NCBIfam" id="TIGR01681">
    <property type="entry name" value="HAD-SF-IIIC"/>
    <property type="match status" value="1"/>
</dbReference>
<dbReference type="SUPFAM" id="SSF56784">
    <property type="entry name" value="HAD-like"/>
    <property type="match status" value="1"/>
</dbReference>
<dbReference type="Pfam" id="PF00501">
    <property type="entry name" value="AMP-binding"/>
    <property type="match status" value="1"/>
</dbReference>
<dbReference type="InterPro" id="IPR010037">
    <property type="entry name" value="FkbH_domain"/>
</dbReference>
<evidence type="ECO:0000256" key="1">
    <source>
        <dbReference type="ARBA" id="ARBA00001957"/>
    </source>
</evidence>
<dbReference type="InterPro" id="IPR029058">
    <property type="entry name" value="AB_hydrolase_fold"/>
</dbReference>
<evidence type="ECO:0000256" key="2">
    <source>
        <dbReference type="ARBA" id="ARBA00022450"/>
    </source>
</evidence>
<dbReference type="InterPro" id="IPR020845">
    <property type="entry name" value="AMP-binding_CS"/>
</dbReference>
<dbReference type="InterPro" id="IPR000873">
    <property type="entry name" value="AMP-dep_synth/lig_dom"/>
</dbReference>
<dbReference type="PANTHER" id="PTHR45527">
    <property type="entry name" value="NONRIBOSOMAL PEPTIDE SYNTHETASE"/>
    <property type="match status" value="1"/>
</dbReference>
<keyword evidence="3" id="KW-0597">Phosphoprotein</keyword>
<dbReference type="Gene3D" id="3.30.559.10">
    <property type="entry name" value="Chloramphenicol acetyltransferase-like domain"/>
    <property type="match status" value="3"/>
</dbReference>
<dbReference type="PROSITE" id="PS00012">
    <property type="entry name" value="PHOSPHOPANTETHEINE"/>
    <property type="match status" value="1"/>
</dbReference>
<keyword evidence="4" id="KW-0677">Repeat</keyword>
<dbReference type="RefSeq" id="WP_265723205.1">
    <property type="nucleotide sequence ID" value="NZ_JAPIVK010000041.1"/>
</dbReference>
<protein>
    <submittedName>
        <fullName evidence="7">Non-ribosomal peptide synthetase</fullName>
    </submittedName>
</protein>
<reference evidence="8" key="1">
    <citation type="journal article" date="2019" name="Int. J. Syst. Evol. Microbiol.">
        <title>The Global Catalogue of Microorganisms (GCM) 10K type strain sequencing project: providing services to taxonomists for standard genome sequencing and annotation.</title>
        <authorList>
            <consortium name="The Broad Institute Genomics Platform"/>
            <consortium name="The Broad Institute Genome Sequencing Center for Infectious Disease"/>
            <person name="Wu L."/>
            <person name="Ma J."/>
        </authorList>
    </citation>
    <scope>NUCLEOTIDE SEQUENCE [LARGE SCALE GENOMIC DNA]</scope>
    <source>
        <strain evidence="8">KCTC 12848</strain>
    </source>
</reference>
<accession>A0ABW5EDP9</accession>
<dbReference type="InterPro" id="IPR037523">
    <property type="entry name" value="VOC_core"/>
</dbReference>
<evidence type="ECO:0000259" key="5">
    <source>
        <dbReference type="PROSITE" id="PS50075"/>
    </source>
</evidence>
<dbReference type="EMBL" id="JBHUJD010000018">
    <property type="protein sequence ID" value="MFD2311484.1"/>
    <property type="molecule type" value="Genomic_DNA"/>
</dbReference>
<dbReference type="Proteomes" id="UP001597425">
    <property type="component" value="Unassembled WGS sequence"/>
</dbReference>
<dbReference type="InterPro" id="IPR020806">
    <property type="entry name" value="PKS_PP-bd"/>
</dbReference>
<organism evidence="7 8">
    <name type="scientific">Microbulbifer halophilus</name>
    <dbReference type="NCBI Taxonomy" id="453963"/>
    <lineage>
        <taxon>Bacteria</taxon>
        <taxon>Pseudomonadati</taxon>
        <taxon>Pseudomonadota</taxon>
        <taxon>Gammaproteobacteria</taxon>
        <taxon>Cellvibrionales</taxon>
        <taxon>Microbulbiferaceae</taxon>
        <taxon>Microbulbifer</taxon>
    </lineage>
</organism>
<dbReference type="InterPro" id="IPR023214">
    <property type="entry name" value="HAD_sf"/>
</dbReference>
<dbReference type="PANTHER" id="PTHR45527:SF1">
    <property type="entry name" value="FATTY ACID SYNTHASE"/>
    <property type="match status" value="1"/>
</dbReference>
<dbReference type="PROSITE" id="PS00455">
    <property type="entry name" value="AMP_BINDING"/>
    <property type="match status" value="1"/>
</dbReference>
<dbReference type="Gene3D" id="2.30.38.10">
    <property type="entry name" value="Luciferase, Domain 3"/>
    <property type="match status" value="1"/>
</dbReference>
<dbReference type="InterPro" id="IPR045851">
    <property type="entry name" value="AMP-bd_C_sf"/>
</dbReference>